<evidence type="ECO:0000256" key="1">
    <source>
        <dbReference type="ARBA" id="ARBA00004651"/>
    </source>
</evidence>
<comment type="subcellular location">
    <subcellularLocation>
        <location evidence="1">Cell membrane</location>
        <topology evidence="1">Multi-pass membrane protein</topology>
    </subcellularLocation>
</comment>
<dbReference type="GO" id="GO:0015293">
    <property type="term" value="F:symporter activity"/>
    <property type="evidence" value="ECO:0007669"/>
    <property type="project" value="InterPro"/>
</dbReference>
<keyword evidence="5 6" id="KW-0472">Membrane</keyword>
<evidence type="ECO:0000256" key="4">
    <source>
        <dbReference type="ARBA" id="ARBA00022989"/>
    </source>
</evidence>
<feature type="transmembrane region" description="Helical" evidence="6">
    <location>
        <begin position="383"/>
        <end position="403"/>
    </location>
</feature>
<feature type="transmembrane region" description="Helical" evidence="6">
    <location>
        <begin position="112"/>
        <end position="136"/>
    </location>
</feature>
<accession>A0A7X6MYU3</accession>
<feature type="transmembrane region" description="Helical" evidence="6">
    <location>
        <begin position="238"/>
        <end position="264"/>
    </location>
</feature>
<dbReference type="AlphaFoldDB" id="A0A7X6MYU3"/>
<dbReference type="InterPro" id="IPR036259">
    <property type="entry name" value="MFS_trans_sf"/>
</dbReference>
<dbReference type="InterPro" id="IPR039672">
    <property type="entry name" value="MFS_2"/>
</dbReference>
<dbReference type="InterPro" id="IPR020846">
    <property type="entry name" value="MFS_dom"/>
</dbReference>
<feature type="transmembrane region" description="Helical" evidence="6">
    <location>
        <begin position="415"/>
        <end position="434"/>
    </location>
</feature>
<feature type="domain" description="Major facilitator superfamily (MFS) profile" evidence="7">
    <location>
        <begin position="1"/>
        <end position="438"/>
    </location>
</feature>
<dbReference type="Gene3D" id="1.20.1250.20">
    <property type="entry name" value="MFS general substrate transporter like domains"/>
    <property type="match status" value="2"/>
</dbReference>
<keyword evidence="9" id="KW-1185">Reference proteome</keyword>
<organism evidence="8 9">
    <name type="scientific">Streptococcus ovuberis</name>
    <dbReference type="NCBI Taxonomy" id="1936207"/>
    <lineage>
        <taxon>Bacteria</taxon>
        <taxon>Bacillati</taxon>
        <taxon>Bacillota</taxon>
        <taxon>Bacilli</taxon>
        <taxon>Lactobacillales</taxon>
        <taxon>Streptococcaceae</taxon>
        <taxon>Streptococcus</taxon>
    </lineage>
</organism>
<evidence type="ECO:0000259" key="7">
    <source>
        <dbReference type="PROSITE" id="PS50850"/>
    </source>
</evidence>
<dbReference type="PANTHER" id="PTHR11328">
    <property type="entry name" value="MAJOR FACILITATOR SUPERFAMILY DOMAIN-CONTAINING PROTEIN"/>
    <property type="match status" value="1"/>
</dbReference>
<evidence type="ECO:0000313" key="8">
    <source>
        <dbReference type="EMBL" id="NKZ19901.1"/>
    </source>
</evidence>
<feature type="transmembrane region" description="Helical" evidence="6">
    <location>
        <begin position="84"/>
        <end position="106"/>
    </location>
</feature>
<feature type="transmembrane region" description="Helical" evidence="6">
    <location>
        <begin position="157"/>
        <end position="178"/>
    </location>
</feature>
<protein>
    <submittedName>
        <fullName evidence="8">MFS transporter</fullName>
    </submittedName>
</protein>
<dbReference type="CDD" id="cd17332">
    <property type="entry name" value="MFS_MelB_like"/>
    <property type="match status" value="1"/>
</dbReference>
<evidence type="ECO:0000313" key="9">
    <source>
        <dbReference type="Proteomes" id="UP000522720"/>
    </source>
</evidence>
<feature type="transmembrane region" description="Helical" evidence="6">
    <location>
        <begin position="302"/>
        <end position="321"/>
    </location>
</feature>
<keyword evidence="3 6" id="KW-0812">Transmembrane</keyword>
<feature type="transmembrane region" description="Helical" evidence="6">
    <location>
        <begin position="327"/>
        <end position="350"/>
    </location>
</feature>
<dbReference type="GO" id="GO:0005886">
    <property type="term" value="C:plasma membrane"/>
    <property type="evidence" value="ECO:0007669"/>
    <property type="project" value="UniProtKB-SubCell"/>
</dbReference>
<dbReference type="PANTHER" id="PTHR11328:SF24">
    <property type="entry name" value="MAJOR FACILITATOR SUPERFAMILY (MFS) PROFILE DOMAIN-CONTAINING PROTEIN"/>
    <property type="match status" value="1"/>
</dbReference>
<name>A0A7X6MYU3_9STRE</name>
<dbReference type="SUPFAM" id="SSF103473">
    <property type="entry name" value="MFS general substrate transporter"/>
    <property type="match status" value="1"/>
</dbReference>
<dbReference type="Proteomes" id="UP000522720">
    <property type="component" value="Unassembled WGS sequence"/>
</dbReference>
<feature type="transmembrane region" description="Helical" evidence="6">
    <location>
        <begin position="270"/>
        <end position="295"/>
    </location>
</feature>
<feature type="transmembrane region" description="Helical" evidence="6">
    <location>
        <begin position="44"/>
        <end position="63"/>
    </location>
</feature>
<dbReference type="Pfam" id="PF13347">
    <property type="entry name" value="MFS_2"/>
    <property type="match status" value="1"/>
</dbReference>
<dbReference type="GO" id="GO:0006814">
    <property type="term" value="P:sodium ion transport"/>
    <property type="evidence" value="ECO:0007669"/>
    <property type="project" value="InterPro"/>
</dbReference>
<sequence length="468" mass="50340">MSKATNRMPGSEKITYGFGNLAANLMVTTASTFITFFYTDVVGISVAAAGVVLGLARIFDGISDLLMGSIVDKTKSKYGKARPWLLWMAIPYALSLIFLFSSPNFLDANGKIIWAAVSYIIAMAGVYTATMVPYNAMMGTTSTTQEDRSQLANSRTLFGFVGAFVLQSTTLKIVNFFGETTDTASWTKMAAIYSLISAILLLITFKNSKERVSVNEASQYHQKISAKQSLSSLLQNKYWFMVIGVLLIGFISSGLGGVLIYYAQWVLGDIQLVAVLGMLSFAPIAVGAMLMPLVITRFSKKTLCIAGSVLSLFGLGLIAIAPDNYTMVLIGTVIKGLGLAPVAVAGYAMLGDTADYGEYKTGIRSDGMIFAAGTFGEKVGSGLGAVVLSIVMSMGGYVAQAASQTDSAIFSLKAAFIYIPMIFSALCILILTFYNLDKEYPLIKAELENRKTLRQIAEAGEREIEQMD</sequence>
<gene>
    <name evidence="8" type="ORF">HF992_03405</name>
</gene>
<dbReference type="InterPro" id="IPR001927">
    <property type="entry name" value="Na/Gal_symport"/>
</dbReference>
<feature type="transmembrane region" description="Helical" evidence="6">
    <location>
        <begin position="21"/>
        <end position="38"/>
    </location>
</feature>
<dbReference type="NCBIfam" id="TIGR00792">
    <property type="entry name" value="gph"/>
    <property type="match status" value="1"/>
</dbReference>
<keyword evidence="4 6" id="KW-1133">Transmembrane helix</keyword>
<feature type="transmembrane region" description="Helical" evidence="6">
    <location>
        <begin position="184"/>
        <end position="205"/>
    </location>
</feature>
<comment type="caution">
    <text evidence="8">The sequence shown here is derived from an EMBL/GenBank/DDBJ whole genome shotgun (WGS) entry which is preliminary data.</text>
</comment>
<proteinExistence type="predicted"/>
<dbReference type="GO" id="GO:0008643">
    <property type="term" value="P:carbohydrate transport"/>
    <property type="evidence" value="ECO:0007669"/>
    <property type="project" value="InterPro"/>
</dbReference>
<reference evidence="8 9" key="1">
    <citation type="submission" date="2020-04" db="EMBL/GenBank/DDBJ databases">
        <title>MicrobeNet Type strains.</title>
        <authorList>
            <person name="Nicholson A.C."/>
        </authorList>
    </citation>
    <scope>NUCLEOTIDE SEQUENCE [LARGE SCALE GENOMIC DNA]</scope>
    <source>
        <strain evidence="8 9">CCUG 69612</strain>
    </source>
</reference>
<dbReference type="EMBL" id="JAAXPR010000004">
    <property type="protein sequence ID" value="NKZ19901.1"/>
    <property type="molecule type" value="Genomic_DNA"/>
</dbReference>
<evidence type="ECO:0000256" key="6">
    <source>
        <dbReference type="SAM" id="Phobius"/>
    </source>
</evidence>
<dbReference type="PROSITE" id="PS50850">
    <property type="entry name" value="MFS"/>
    <property type="match status" value="1"/>
</dbReference>
<evidence type="ECO:0000256" key="3">
    <source>
        <dbReference type="ARBA" id="ARBA00022692"/>
    </source>
</evidence>
<dbReference type="RefSeq" id="WP_168548658.1">
    <property type="nucleotide sequence ID" value="NZ_JAAXPR010000004.1"/>
</dbReference>
<evidence type="ECO:0000256" key="2">
    <source>
        <dbReference type="ARBA" id="ARBA00022448"/>
    </source>
</evidence>
<keyword evidence="2" id="KW-0813">Transport</keyword>
<evidence type="ECO:0000256" key="5">
    <source>
        <dbReference type="ARBA" id="ARBA00023136"/>
    </source>
</evidence>